<keyword evidence="4" id="KW-0804">Transcription</keyword>
<evidence type="ECO:0000256" key="3">
    <source>
        <dbReference type="ARBA" id="ARBA00023082"/>
    </source>
</evidence>
<organism evidence="7 8">
    <name type="scientific">Edaphobacter aggregans</name>
    <dbReference type="NCBI Taxonomy" id="570835"/>
    <lineage>
        <taxon>Bacteria</taxon>
        <taxon>Pseudomonadati</taxon>
        <taxon>Acidobacteriota</taxon>
        <taxon>Terriglobia</taxon>
        <taxon>Terriglobales</taxon>
        <taxon>Acidobacteriaceae</taxon>
        <taxon>Edaphobacter</taxon>
    </lineage>
</organism>
<dbReference type="SUPFAM" id="SSF88659">
    <property type="entry name" value="Sigma3 and sigma4 domains of RNA polymerase sigma factors"/>
    <property type="match status" value="1"/>
</dbReference>
<dbReference type="InterPro" id="IPR013325">
    <property type="entry name" value="RNA_pol_sigma_r2"/>
</dbReference>
<evidence type="ECO:0000256" key="4">
    <source>
        <dbReference type="ARBA" id="ARBA00023163"/>
    </source>
</evidence>
<name>A0A3R9WJY9_9BACT</name>
<reference evidence="7 8" key="1">
    <citation type="submission" date="2018-12" db="EMBL/GenBank/DDBJ databases">
        <title>Sequencing of bacterial isolates from soil warming experiment in Harvard Forest, Massachusetts, USA.</title>
        <authorList>
            <person name="Deangelis K."/>
        </authorList>
    </citation>
    <scope>NUCLEOTIDE SEQUENCE [LARGE SCALE GENOMIC DNA]</scope>
    <source>
        <strain evidence="7 8">EB153</strain>
    </source>
</reference>
<dbReference type="InterPro" id="IPR036388">
    <property type="entry name" value="WH-like_DNA-bd_sf"/>
</dbReference>
<protein>
    <submittedName>
        <fullName evidence="7">RNA polymerase sigma-70 factor (ECF subfamily)</fullName>
    </submittedName>
</protein>
<sequence length="173" mass="19517">MASREDLYEQAVSTHGPALDRLARAYEADPETRRDLLQEIHLSLWRSLDSFQSRCSLRTWIYRVAHNVAASHIVTNRRQNAHQFISIDDVEVTDDRGSAASIADRYIAVERLMALIRELKPLDRQVVLLYLEGVDAAGIAEVTGISSGNVATKIHRLKNILTRRFQAGGNHDQ</sequence>
<dbReference type="GO" id="GO:0003677">
    <property type="term" value="F:DNA binding"/>
    <property type="evidence" value="ECO:0007669"/>
    <property type="project" value="InterPro"/>
</dbReference>
<evidence type="ECO:0000256" key="2">
    <source>
        <dbReference type="ARBA" id="ARBA00023015"/>
    </source>
</evidence>
<dbReference type="InterPro" id="IPR013324">
    <property type="entry name" value="RNA_pol_sigma_r3/r4-like"/>
</dbReference>
<proteinExistence type="inferred from homology"/>
<accession>A0A3R9WJY9</accession>
<dbReference type="PANTHER" id="PTHR43133">
    <property type="entry name" value="RNA POLYMERASE ECF-TYPE SIGMA FACTO"/>
    <property type="match status" value="1"/>
</dbReference>
<dbReference type="Gene3D" id="1.10.10.10">
    <property type="entry name" value="Winged helix-like DNA-binding domain superfamily/Winged helix DNA-binding domain"/>
    <property type="match status" value="1"/>
</dbReference>
<comment type="similarity">
    <text evidence="1">Belongs to the sigma-70 factor family. ECF subfamily.</text>
</comment>
<dbReference type="EMBL" id="RSDW01000001">
    <property type="protein sequence ID" value="RSL18925.1"/>
    <property type="molecule type" value="Genomic_DNA"/>
</dbReference>
<dbReference type="AlphaFoldDB" id="A0A3R9WJY9"/>
<dbReference type="NCBIfam" id="TIGR02937">
    <property type="entry name" value="sigma70-ECF"/>
    <property type="match status" value="1"/>
</dbReference>
<keyword evidence="2" id="KW-0805">Transcription regulation</keyword>
<dbReference type="RefSeq" id="WP_125487202.1">
    <property type="nucleotide sequence ID" value="NZ_RSDW01000001.1"/>
</dbReference>
<feature type="domain" description="RNA polymerase sigma factor 70 region 4 type 2" evidence="6">
    <location>
        <begin position="110"/>
        <end position="157"/>
    </location>
</feature>
<comment type="caution">
    <text evidence="7">The sequence shown here is derived from an EMBL/GenBank/DDBJ whole genome shotgun (WGS) entry which is preliminary data.</text>
</comment>
<keyword evidence="8" id="KW-1185">Reference proteome</keyword>
<evidence type="ECO:0000313" key="8">
    <source>
        <dbReference type="Proteomes" id="UP000269669"/>
    </source>
</evidence>
<dbReference type="Gene3D" id="1.10.1740.10">
    <property type="match status" value="1"/>
</dbReference>
<dbReference type="GO" id="GO:0016987">
    <property type="term" value="F:sigma factor activity"/>
    <property type="evidence" value="ECO:0007669"/>
    <property type="project" value="UniProtKB-KW"/>
</dbReference>
<dbReference type="SUPFAM" id="SSF88946">
    <property type="entry name" value="Sigma2 domain of RNA polymerase sigma factors"/>
    <property type="match status" value="1"/>
</dbReference>
<dbReference type="InterPro" id="IPR014284">
    <property type="entry name" value="RNA_pol_sigma-70_dom"/>
</dbReference>
<gene>
    <name evidence="7" type="ORF">EDE15_4535</name>
</gene>
<dbReference type="Pfam" id="PF08281">
    <property type="entry name" value="Sigma70_r4_2"/>
    <property type="match status" value="1"/>
</dbReference>
<evidence type="ECO:0000256" key="1">
    <source>
        <dbReference type="ARBA" id="ARBA00010641"/>
    </source>
</evidence>
<dbReference type="InterPro" id="IPR007627">
    <property type="entry name" value="RNA_pol_sigma70_r2"/>
</dbReference>
<dbReference type="Proteomes" id="UP000269669">
    <property type="component" value="Unassembled WGS sequence"/>
</dbReference>
<evidence type="ECO:0000259" key="6">
    <source>
        <dbReference type="Pfam" id="PF08281"/>
    </source>
</evidence>
<evidence type="ECO:0000259" key="5">
    <source>
        <dbReference type="Pfam" id="PF04542"/>
    </source>
</evidence>
<keyword evidence="3" id="KW-0731">Sigma factor</keyword>
<dbReference type="PANTHER" id="PTHR43133:SF45">
    <property type="entry name" value="RNA POLYMERASE ECF-TYPE SIGMA FACTOR"/>
    <property type="match status" value="1"/>
</dbReference>
<dbReference type="OrthoDB" id="9784984at2"/>
<dbReference type="GO" id="GO:0006352">
    <property type="term" value="P:DNA-templated transcription initiation"/>
    <property type="evidence" value="ECO:0007669"/>
    <property type="project" value="InterPro"/>
</dbReference>
<evidence type="ECO:0000313" key="7">
    <source>
        <dbReference type="EMBL" id="RSL18925.1"/>
    </source>
</evidence>
<dbReference type="InterPro" id="IPR039425">
    <property type="entry name" value="RNA_pol_sigma-70-like"/>
</dbReference>
<feature type="domain" description="RNA polymerase sigma-70 region 2" evidence="5">
    <location>
        <begin position="12"/>
        <end position="78"/>
    </location>
</feature>
<dbReference type="InterPro" id="IPR013249">
    <property type="entry name" value="RNA_pol_sigma70_r4_t2"/>
</dbReference>
<dbReference type="Pfam" id="PF04542">
    <property type="entry name" value="Sigma70_r2"/>
    <property type="match status" value="1"/>
</dbReference>